<sequence length="148" mass="17270">MRALGNEEKYGYAITRTSRTVLRFLTGYLRSYSITPEQWTVVKRVFEHEGITQKELAAISDKDPATLAKILDILEREELIVRKTNEEDRRSYLIYITKQGVKLRNEVYEHLEQVFNKVLEGIPQDELAVFNKVLCRIEDNAATHAIHF</sequence>
<dbReference type="InterPro" id="IPR023187">
    <property type="entry name" value="Tscrpt_reg_MarR-type_CS"/>
</dbReference>
<keyword evidence="6" id="KW-1185">Reference proteome</keyword>
<name>A0ABW5SLV8_9BACL</name>
<keyword evidence="2" id="KW-0238">DNA-binding</keyword>
<evidence type="ECO:0000256" key="1">
    <source>
        <dbReference type="ARBA" id="ARBA00023015"/>
    </source>
</evidence>
<keyword evidence="1" id="KW-0805">Transcription regulation</keyword>
<dbReference type="SUPFAM" id="SSF46785">
    <property type="entry name" value="Winged helix' DNA-binding domain"/>
    <property type="match status" value="1"/>
</dbReference>
<feature type="domain" description="HTH marR-type" evidence="4">
    <location>
        <begin position="7"/>
        <end position="139"/>
    </location>
</feature>
<dbReference type="InterPro" id="IPR036390">
    <property type="entry name" value="WH_DNA-bd_sf"/>
</dbReference>
<protein>
    <submittedName>
        <fullName evidence="5">MarR family winged helix-turn-helix transcriptional regulator</fullName>
    </submittedName>
</protein>
<evidence type="ECO:0000256" key="3">
    <source>
        <dbReference type="ARBA" id="ARBA00023163"/>
    </source>
</evidence>
<dbReference type="Proteomes" id="UP001597540">
    <property type="component" value="Unassembled WGS sequence"/>
</dbReference>
<evidence type="ECO:0000313" key="6">
    <source>
        <dbReference type="Proteomes" id="UP001597540"/>
    </source>
</evidence>
<dbReference type="PROSITE" id="PS50995">
    <property type="entry name" value="HTH_MARR_2"/>
    <property type="match status" value="1"/>
</dbReference>
<comment type="caution">
    <text evidence="5">The sequence shown here is derived from an EMBL/GenBank/DDBJ whole genome shotgun (WGS) entry which is preliminary data.</text>
</comment>
<dbReference type="PANTHER" id="PTHR42756">
    <property type="entry name" value="TRANSCRIPTIONAL REGULATOR, MARR"/>
    <property type="match status" value="1"/>
</dbReference>
<dbReference type="RefSeq" id="WP_379261372.1">
    <property type="nucleotide sequence ID" value="NZ_JBHUMJ010000002.1"/>
</dbReference>
<evidence type="ECO:0000259" key="4">
    <source>
        <dbReference type="PROSITE" id="PS50995"/>
    </source>
</evidence>
<accession>A0ABW5SLV8</accession>
<dbReference type="InterPro" id="IPR036388">
    <property type="entry name" value="WH-like_DNA-bd_sf"/>
</dbReference>
<evidence type="ECO:0000313" key="5">
    <source>
        <dbReference type="EMBL" id="MFD2700471.1"/>
    </source>
</evidence>
<evidence type="ECO:0000256" key="2">
    <source>
        <dbReference type="ARBA" id="ARBA00023125"/>
    </source>
</evidence>
<dbReference type="PANTHER" id="PTHR42756:SF1">
    <property type="entry name" value="TRANSCRIPTIONAL REPRESSOR OF EMRAB OPERON"/>
    <property type="match status" value="1"/>
</dbReference>
<dbReference type="Pfam" id="PF01047">
    <property type="entry name" value="MarR"/>
    <property type="match status" value="1"/>
</dbReference>
<proteinExistence type="predicted"/>
<keyword evidence="3" id="KW-0804">Transcription</keyword>
<dbReference type="PRINTS" id="PR00598">
    <property type="entry name" value="HTHMARR"/>
</dbReference>
<dbReference type="PROSITE" id="PS01117">
    <property type="entry name" value="HTH_MARR_1"/>
    <property type="match status" value="1"/>
</dbReference>
<dbReference type="EMBL" id="JBHUMJ010000002">
    <property type="protein sequence ID" value="MFD2700471.1"/>
    <property type="molecule type" value="Genomic_DNA"/>
</dbReference>
<gene>
    <name evidence="5" type="ORF">ACFSVM_08305</name>
</gene>
<dbReference type="InterPro" id="IPR000835">
    <property type="entry name" value="HTH_MarR-typ"/>
</dbReference>
<dbReference type="SMART" id="SM00347">
    <property type="entry name" value="HTH_MARR"/>
    <property type="match status" value="1"/>
</dbReference>
<dbReference type="Gene3D" id="1.10.10.10">
    <property type="entry name" value="Winged helix-like DNA-binding domain superfamily/Winged helix DNA-binding domain"/>
    <property type="match status" value="1"/>
</dbReference>
<organism evidence="5 6">
    <name type="scientific">Paenibacillus shunpengii</name>
    <dbReference type="NCBI Taxonomy" id="2054424"/>
    <lineage>
        <taxon>Bacteria</taxon>
        <taxon>Bacillati</taxon>
        <taxon>Bacillota</taxon>
        <taxon>Bacilli</taxon>
        <taxon>Bacillales</taxon>
        <taxon>Paenibacillaceae</taxon>
        <taxon>Paenibacillus</taxon>
    </lineage>
</organism>
<reference evidence="6" key="1">
    <citation type="journal article" date="2019" name="Int. J. Syst. Evol. Microbiol.">
        <title>The Global Catalogue of Microorganisms (GCM) 10K type strain sequencing project: providing services to taxonomists for standard genome sequencing and annotation.</title>
        <authorList>
            <consortium name="The Broad Institute Genomics Platform"/>
            <consortium name="The Broad Institute Genome Sequencing Center for Infectious Disease"/>
            <person name="Wu L."/>
            <person name="Ma J."/>
        </authorList>
    </citation>
    <scope>NUCLEOTIDE SEQUENCE [LARGE SCALE GENOMIC DNA]</scope>
    <source>
        <strain evidence="6">KCTC 33849</strain>
    </source>
</reference>